<keyword evidence="3" id="KW-1185">Reference proteome</keyword>
<reference evidence="2" key="1">
    <citation type="submission" date="2020-07" db="EMBL/GenBank/DDBJ databases">
        <title>Methanobacterium. sp. MethCan genome.</title>
        <authorList>
            <person name="Postec A."/>
            <person name="Quemeneur M."/>
        </authorList>
    </citation>
    <scope>NUCLEOTIDE SEQUENCE</scope>
    <source>
        <strain evidence="2">MethCAN</strain>
    </source>
</reference>
<dbReference type="GeneID" id="64821107"/>
<dbReference type="KEGG" id="meme:HYG87_10040"/>
<gene>
    <name evidence="2" type="primary">cas4</name>
    <name evidence="2" type="ORF">HYG87_10040</name>
</gene>
<accession>A0A8T8K633</accession>
<dbReference type="InterPro" id="IPR011604">
    <property type="entry name" value="PDDEXK-like_dom_sf"/>
</dbReference>
<protein>
    <submittedName>
        <fullName evidence="2">CRISPR-associated protein Cas4</fullName>
    </submittedName>
</protein>
<dbReference type="InterPro" id="IPR022765">
    <property type="entry name" value="Dna2/Cas4_DUF83"/>
</dbReference>
<sequence>MQQIDAKPHPSIKGVMIIDGKNNFPISWLNKQGYCEYSIYLENVRGIETEPTIEMKQGQAIHQELENEFKKGAEIIDFNEMIDLSQTQEILSREMFVSSPKFGIRGLIDEIWLTPDEFIIIDDKPGSIAYNSSINQVWGYCLAFKDIIGSDDRKIMGALRQRGSSKIFWMQEFNENAQKTIQKLLDRMQDLFNGSKHFLPTNNPRKCAKCRFNSFCEFG</sequence>
<dbReference type="EMBL" id="CP058560">
    <property type="protein sequence ID" value="QUH24068.1"/>
    <property type="molecule type" value="Genomic_DNA"/>
</dbReference>
<dbReference type="Gene3D" id="3.90.320.10">
    <property type="match status" value="1"/>
</dbReference>
<proteinExistence type="predicted"/>
<name>A0A8T8K633_9EURY</name>
<dbReference type="AlphaFoldDB" id="A0A8T8K633"/>
<dbReference type="RefSeq" id="WP_211533025.1">
    <property type="nucleotide sequence ID" value="NZ_CP058560.1"/>
</dbReference>
<organism evidence="2 3">
    <name type="scientific">Methanobacterium alkalithermotolerans</name>
    <dbReference type="NCBI Taxonomy" id="2731220"/>
    <lineage>
        <taxon>Archaea</taxon>
        <taxon>Methanobacteriati</taxon>
        <taxon>Methanobacteriota</taxon>
        <taxon>Methanomada group</taxon>
        <taxon>Methanobacteria</taxon>
        <taxon>Methanobacteriales</taxon>
        <taxon>Methanobacteriaceae</taxon>
        <taxon>Methanobacterium</taxon>
    </lineage>
</organism>
<dbReference type="Proteomes" id="UP000681041">
    <property type="component" value="Chromosome"/>
</dbReference>
<dbReference type="Pfam" id="PF01930">
    <property type="entry name" value="Cas_Cas4"/>
    <property type="match status" value="1"/>
</dbReference>
<evidence type="ECO:0000313" key="2">
    <source>
        <dbReference type="EMBL" id="QUH24068.1"/>
    </source>
</evidence>
<dbReference type="OrthoDB" id="69128at2157"/>
<evidence type="ECO:0000313" key="3">
    <source>
        <dbReference type="Proteomes" id="UP000681041"/>
    </source>
</evidence>
<evidence type="ECO:0000259" key="1">
    <source>
        <dbReference type="Pfam" id="PF01930"/>
    </source>
</evidence>
<feature type="domain" description="DUF83" evidence="1">
    <location>
        <begin position="32"/>
        <end position="216"/>
    </location>
</feature>